<evidence type="ECO:0000313" key="2">
    <source>
        <dbReference type="Proteomes" id="UP000269294"/>
    </source>
</evidence>
<reference evidence="1 2" key="1">
    <citation type="submission" date="2017-11" db="EMBL/GenBank/DDBJ databases">
        <title>A major lineage of nontailed dsDNA viruses as unrecognized killers of marine bacteria.</title>
        <authorList>
            <person name="Kauffman K.M."/>
            <person name="Hussain F.A."/>
            <person name="Yang J."/>
            <person name="Arevalo P."/>
            <person name="Brown J.M."/>
            <person name="Chang W.K."/>
            <person name="VanInsberghe D."/>
            <person name="Elsherbini J."/>
            <person name="Cutler M.B."/>
            <person name="Kelly L."/>
            <person name="Polz M.F."/>
        </authorList>
    </citation>
    <scope>NUCLEOTIDE SEQUENCE [LARGE SCALE GENOMIC DNA]</scope>
</reference>
<name>A0A2I7RNN6_9CAUD</name>
<dbReference type="EMBL" id="MG592574">
    <property type="protein sequence ID" value="AUR95260.1"/>
    <property type="molecule type" value="Genomic_DNA"/>
</dbReference>
<gene>
    <name evidence="1" type="ORF">NVP1204O_40</name>
</gene>
<keyword evidence="2" id="KW-1185">Reference proteome</keyword>
<protein>
    <submittedName>
        <fullName evidence="1">P-loop containing nucleoside triphosphate hydrolase</fullName>
    </submittedName>
</protein>
<sequence>MKVRDTYLKTYRAVPSKGLDEKTNTLLKAFGRYFAEFTEHEVIQLPTFKSVFFNFYEKTLSDTERALYTRIIDGLNVEVDEETRATMIDRLNEVDYTMQAAQLLQDYADGKDLDVIHSLGELTDKIKLQRERRVKIPWVNDDINDLLVEDELDGGLRWRLDCLNESMRPLRGGDFGVIAGRPDTGKTTFLTGELTFMAPQFDEVYPDDTRYIIWFNNEGPGKRIVTRGYQSALGVSTPDLVSYKQDGTIVQRYIDAMGAIDRLRIIDVHDMWSHDILDILEQMKPGLIVFDMIDNIKFNGDLGGASRTDQVLEAQYQWARLLGVKYDCPVLATSQISNEGDGELFPTLGMLKDSKTGKQGASDFQLMIGKNNAPNMEDVRGIGLVKNKLHKFGSKKDPRAVVNFNGQIGRYETPLEC</sequence>
<dbReference type="InterPro" id="IPR027417">
    <property type="entry name" value="P-loop_NTPase"/>
</dbReference>
<dbReference type="GO" id="GO:0016787">
    <property type="term" value="F:hydrolase activity"/>
    <property type="evidence" value="ECO:0007669"/>
    <property type="project" value="UniProtKB-KW"/>
</dbReference>
<dbReference type="Pfam" id="PF13481">
    <property type="entry name" value="AAA_25"/>
    <property type="match status" value="1"/>
</dbReference>
<keyword evidence="1" id="KW-0378">Hydrolase</keyword>
<accession>A0A2I7RNN6</accession>
<dbReference type="Gene3D" id="3.40.50.300">
    <property type="entry name" value="P-loop containing nucleotide triphosphate hydrolases"/>
    <property type="match status" value="1"/>
</dbReference>
<dbReference type="SUPFAM" id="SSF52540">
    <property type="entry name" value="P-loop containing nucleoside triphosphate hydrolases"/>
    <property type="match status" value="1"/>
</dbReference>
<dbReference type="Proteomes" id="UP000269294">
    <property type="component" value="Segment"/>
</dbReference>
<organism evidence="1 2">
    <name type="scientific">Vibrio phage 1.204.O._10N.222.46.F12</name>
    <dbReference type="NCBI Taxonomy" id="1881263"/>
    <lineage>
        <taxon>Viruses</taxon>
        <taxon>Duplodnaviria</taxon>
        <taxon>Heunggongvirae</taxon>
        <taxon>Uroviricota</taxon>
        <taxon>Caudoviricetes</taxon>
        <taxon>Autographivirales</taxon>
        <taxon>Cyclitvirus</taxon>
        <taxon>Cyclitvirus cyclit</taxon>
    </lineage>
</organism>
<evidence type="ECO:0000313" key="1">
    <source>
        <dbReference type="EMBL" id="AUR95260.1"/>
    </source>
</evidence>
<proteinExistence type="predicted"/>